<name>A0A512B9T4_9BACT</name>
<gene>
    <name evidence="2" type="ORF">SAE01_12080</name>
</gene>
<evidence type="ECO:0000259" key="1">
    <source>
        <dbReference type="PROSITE" id="PS50943"/>
    </source>
</evidence>
<dbReference type="EMBL" id="BJYT01000004">
    <property type="protein sequence ID" value="GEO08712.1"/>
    <property type="molecule type" value="Genomic_DNA"/>
</dbReference>
<dbReference type="InterPro" id="IPR001387">
    <property type="entry name" value="Cro/C1-type_HTH"/>
</dbReference>
<dbReference type="SUPFAM" id="SSF81301">
    <property type="entry name" value="Nucleotidyltransferase"/>
    <property type="match status" value="1"/>
</dbReference>
<proteinExistence type="predicted"/>
<accession>A0A512B9T4</accession>
<protein>
    <recommendedName>
        <fullName evidence="1">HTH cro/C1-type domain-containing protein</fullName>
    </recommendedName>
</protein>
<feature type="domain" description="HTH cro/C1-type" evidence="1">
    <location>
        <begin position="8"/>
        <end position="65"/>
    </location>
</feature>
<dbReference type="PROSITE" id="PS50943">
    <property type="entry name" value="HTH_CROC1"/>
    <property type="match status" value="1"/>
</dbReference>
<sequence length="271" mass="31380">MKSAADILSELLAHTNKTKNSLAKAIGLPRSQNLYDIEKGKIKNISSELSEKIIKAYPEINRNYLLTGKGKMLKENSNELHEPEPPEIVRHGSYEHDTVIRGGKDVDILLQVPLITTPKHRKYADAVASERRIEQFPKFPILPGIKPKGAIWRYFEVGGDEMEPTFRKGDFILATQVSFLDYFESGNFNLYVFVTKDRRILFRRAIVRERRVPLDEDFAWSIPQWIIIAENEEKYPQEILDGDDVLEVWLHRRSILNWSPKPAKQIEIKVK</sequence>
<dbReference type="OrthoDB" id="3831186at2"/>
<evidence type="ECO:0000313" key="3">
    <source>
        <dbReference type="Proteomes" id="UP000321513"/>
    </source>
</evidence>
<dbReference type="AlphaFoldDB" id="A0A512B9T4"/>
<reference evidence="2 3" key="1">
    <citation type="submission" date="2019-07" db="EMBL/GenBank/DDBJ databases">
        <title>Whole genome shotgun sequence of Segetibacter aerophilus NBRC 106135.</title>
        <authorList>
            <person name="Hosoyama A."/>
            <person name="Uohara A."/>
            <person name="Ohji S."/>
            <person name="Ichikawa N."/>
        </authorList>
    </citation>
    <scope>NUCLEOTIDE SEQUENCE [LARGE SCALE GENOMIC DNA]</scope>
    <source>
        <strain evidence="2 3">NBRC 106135</strain>
    </source>
</reference>
<organism evidence="2 3">
    <name type="scientific">Segetibacter aerophilus</name>
    <dbReference type="NCBI Taxonomy" id="670293"/>
    <lineage>
        <taxon>Bacteria</taxon>
        <taxon>Pseudomonadati</taxon>
        <taxon>Bacteroidota</taxon>
        <taxon>Chitinophagia</taxon>
        <taxon>Chitinophagales</taxon>
        <taxon>Chitinophagaceae</taxon>
        <taxon>Segetibacter</taxon>
    </lineage>
</organism>
<comment type="caution">
    <text evidence="2">The sequence shown here is derived from an EMBL/GenBank/DDBJ whole genome shotgun (WGS) entry which is preliminary data.</text>
</comment>
<evidence type="ECO:0000313" key="2">
    <source>
        <dbReference type="EMBL" id="GEO08712.1"/>
    </source>
</evidence>
<dbReference type="RefSeq" id="WP_147202781.1">
    <property type="nucleotide sequence ID" value="NZ_BJYT01000004.1"/>
</dbReference>
<dbReference type="InterPro" id="IPR043519">
    <property type="entry name" value="NT_sf"/>
</dbReference>
<keyword evidence="3" id="KW-1185">Reference proteome</keyword>
<dbReference type="Proteomes" id="UP000321513">
    <property type="component" value="Unassembled WGS sequence"/>
</dbReference>